<name>A0A1M5TD81_9GAMM</name>
<evidence type="ECO:0000313" key="9">
    <source>
        <dbReference type="EMBL" id="SHH48775.1"/>
    </source>
</evidence>
<dbReference type="SUPFAM" id="SSF64518">
    <property type="entry name" value="Phase 1 flagellin"/>
    <property type="match status" value="1"/>
</dbReference>
<dbReference type="PANTHER" id="PTHR30033">
    <property type="entry name" value="FLAGELLAR HOOK-ASSOCIATED PROTEIN 1"/>
    <property type="match status" value="1"/>
</dbReference>
<dbReference type="EMBL" id="FQXG01000003">
    <property type="protein sequence ID" value="SHH48775.1"/>
    <property type="molecule type" value="Genomic_DNA"/>
</dbReference>
<dbReference type="GO" id="GO:0005576">
    <property type="term" value="C:extracellular region"/>
    <property type="evidence" value="ECO:0007669"/>
    <property type="project" value="UniProtKB-SubCell"/>
</dbReference>
<dbReference type="GO" id="GO:0005198">
    <property type="term" value="F:structural molecule activity"/>
    <property type="evidence" value="ECO:0007669"/>
    <property type="project" value="UniProtKB-UniRule"/>
</dbReference>
<protein>
    <recommendedName>
        <fullName evidence="4 7">Flagellar hook-associated protein 1</fullName>
        <shortName evidence="7">HAP1</shortName>
    </recommendedName>
</protein>
<dbReference type="PRINTS" id="PR01005">
    <property type="entry name" value="FLGHOOKAP1"/>
</dbReference>
<dbReference type="RefSeq" id="WP_067663347.1">
    <property type="nucleotide sequence ID" value="NZ_FQXG01000003.1"/>
</dbReference>
<keyword evidence="9" id="KW-0966">Cell projection</keyword>
<dbReference type="GO" id="GO:0009424">
    <property type="term" value="C:bacterial-type flagellum hook"/>
    <property type="evidence" value="ECO:0007669"/>
    <property type="project" value="UniProtKB-UniRule"/>
</dbReference>
<dbReference type="AlphaFoldDB" id="A0A1M5TD81"/>
<keyword evidence="6 7" id="KW-0975">Bacterial flagellum</keyword>
<dbReference type="InterPro" id="IPR002371">
    <property type="entry name" value="FlgK"/>
</dbReference>
<dbReference type="Pfam" id="PF22638">
    <property type="entry name" value="FlgK_D1"/>
    <property type="match status" value="1"/>
</dbReference>
<sequence>MSTHMINIAQQSLAGFKTAAATAAKNIQFSSDPNFARESVRFSTGLGGQLVVASERMADAFLNQRLGDSRSALSYTTLYSTQASFTDKLVTGVVMDADGNYNNPLSYNTTEYLLSFERLMIDDNPSNRELVLNAMATMAYTFNSTSESLEAQIDVLNSQIGTEVQRTNQLMDQLARVNETILATPAGGQDPTLLNQRDALLAELSGLVDVQVRFYDNGTTRVELKNGMPLVDKDLVNHMSVGPGQFGNDPEIYVGNFQVSEYPNVLGGSLGAAVATREEVVEDTIRQLGLLALTLVNASNEINNNGYTSAGVNGPDLFAQMMGYGVAGSGNTGNAQINLTFAHADTQSLKADPMVLTRTPTGFEVRDANTGALLSSSAGLPVVVNGVTIDMPAGAANNGDEFYLDPMRDVAQQMTVVATADDIAAAANLPVVDGDNGNLLAFAGLKNQPIMGGGESTITEGFSIAFSEIGTKASGAQSRMTTAESILNSTLAEQQALSGVVLEEEQISLIQFEQLYQASSKIIQTSQGMFNSLLGVF</sequence>
<comment type="subcellular location">
    <subcellularLocation>
        <location evidence="1 7">Bacterial flagellum</location>
    </subcellularLocation>
    <subcellularLocation>
        <location evidence="2 7">Secreted</location>
    </subcellularLocation>
</comment>
<evidence type="ECO:0000313" key="10">
    <source>
        <dbReference type="Proteomes" id="UP000184268"/>
    </source>
</evidence>
<dbReference type="GO" id="GO:0044780">
    <property type="term" value="P:bacterial-type flagellum assembly"/>
    <property type="evidence" value="ECO:0007669"/>
    <property type="project" value="InterPro"/>
</dbReference>
<evidence type="ECO:0000259" key="8">
    <source>
        <dbReference type="Pfam" id="PF22638"/>
    </source>
</evidence>
<dbReference type="OrthoDB" id="9802553at2"/>
<dbReference type="InterPro" id="IPR053927">
    <property type="entry name" value="FlgK_helical"/>
</dbReference>
<feature type="domain" description="Flagellar hook-associated protein FlgK helical" evidence="8">
    <location>
        <begin position="123"/>
        <end position="318"/>
    </location>
</feature>
<gene>
    <name evidence="7" type="primary">flgK</name>
    <name evidence="9" type="ORF">SAMN02745129_2096</name>
</gene>
<evidence type="ECO:0000256" key="5">
    <source>
        <dbReference type="ARBA" id="ARBA00022525"/>
    </source>
</evidence>
<keyword evidence="5 7" id="KW-0964">Secreted</keyword>
<evidence type="ECO:0000256" key="3">
    <source>
        <dbReference type="ARBA" id="ARBA00009677"/>
    </source>
</evidence>
<proteinExistence type="inferred from homology"/>
<keyword evidence="9" id="KW-0282">Flagellum</keyword>
<evidence type="ECO:0000256" key="7">
    <source>
        <dbReference type="RuleBase" id="RU362065"/>
    </source>
</evidence>
<dbReference type="Proteomes" id="UP000184268">
    <property type="component" value="Unassembled WGS sequence"/>
</dbReference>
<evidence type="ECO:0000256" key="6">
    <source>
        <dbReference type="ARBA" id="ARBA00023143"/>
    </source>
</evidence>
<keyword evidence="9" id="KW-0969">Cilium</keyword>
<keyword evidence="10" id="KW-1185">Reference proteome</keyword>
<accession>A0A1M5TD81</accession>
<dbReference type="PANTHER" id="PTHR30033:SF2">
    <property type="entry name" value="FLAGELLAR HOOK PROTEIN"/>
    <property type="match status" value="1"/>
</dbReference>
<reference evidence="9 10" key="1">
    <citation type="submission" date="2016-11" db="EMBL/GenBank/DDBJ databases">
        <authorList>
            <person name="Jaros S."/>
            <person name="Januszkiewicz K."/>
            <person name="Wedrychowicz H."/>
        </authorList>
    </citation>
    <scope>NUCLEOTIDE SEQUENCE [LARGE SCALE GENOMIC DNA]</scope>
    <source>
        <strain evidence="9 10">DSM 16917</strain>
    </source>
</reference>
<dbReference type="STRING" id="299255.SAMN02745129_2096"/>
<evidence type="ECO:0000256" key="1">
    <source>
        <dbReference type="ARBA" id="ARBA00004365"/>
    </source>
</evidence>
<evidence type="ECO:0000256" key="2">
    <source>
        <dbReference type="ARBA" id="ARBA00004613"/>
    </source>
</evidence>
<organism evidence="9 10">
    <name type="scientific">Ferrimonas marina</name>
    <dbReference type="NCBI Taxonomy" id="299255"/>
    <lineage>
        <taxon>Bacteria</taxon>
        <taxon>Pseudomonadati</taxon>
        <taxon>Pseudomonadota</taxon>
        <taxon>Gammaproteobacteria</taxon>
        <taxon>Alteromonadales</taxon>
        <taxon>Ferrimonadaceae</taxon>
        <taxon>Ferrimonas</taxon>
    </lineage>
</organism>
<comment type="similarity">
    <text evidence="3 7">Belongs to the flagella basal body rod proteins family.</text>
</comment>
<evidence type="ECO:0000256" key="4">
    <source>
        <dbReference type="ARBA" id="ARBA00016244"/>
    </source>
</evidence>